<feature type="transmembrane region" description="Helical" evidence="1">
    <location>
        <begin position="72"/>
        <end position="93"/>
    </location>
</feature>
<feature type="transmembrane region" description="Helical" evidence="1">
    <location>
        <begin position="128"/>
        <end position="146"/>
    </location>
</feature>
<accession>A0ABN5JD84</accession>
<dbReference type="RefSeq" id="WP_005946737.1">
    <property type="nucleotide sequence ID" value="NZ_CP028103.1"/>
</dbReference>
<proteinExistence type="predicted"/>
<feature type="transmembrane region" description="Helical" evidence="1">
    <location>
        <begin position="99"/>
        <end position="116"/>
    </location>
</feature>
<dbReference type="GeneID" id="77466671"/>
<evidence type="ECO:0000313" key="2">
    <source>
        <dbReference type="EMBL" id="AVQ29984.1"/>
    </source>
</evidence>
<evidence type="ECO:0000313" key="3">
    <source>
        <dbReference type="Proteomes" id="UP000241238"/>
    </source>
</evidence>
<dbReference type="EMBL" id="CP028103">
    <property type="protein sequence ID" value="AVQ29984.1"/>
    <property type="molecule type" value="Genomic_DNA"/>
</dbReference>
<keyword evidence="1" id="KW-0812">Transmembrane</keyword>
<dbReference type="InterPro" id="IPR008338">
    <property type="entry name" value="Capsule_biosynth_CapC"/>
</dbReference>
<gene>
    <name evidence="2" type="primary">pgsC</name>
    <name evidence="2" type="ORF">C4N18_01610</name>
</gene>
<reference evidence="3" key="1">
    <citation type="journal article" date="2018" name="MSphere">
        <title>Fusobacterium Genomics Using MinION and Illumina Sequencing Enables Genome Completion and Correction.</title>
        <authorList>
            <person name="Todd S.M."/>
            <person name="Settlage R.E."/>
            <person name="Lahmers K.K."/>
            <person name="Slade D.J."/>
        </authorList>
    </citation>
    <scope>NUCLEOTIDE SEQUENCE [LARGE SCALE GENOMIC DNA]</scope>
    <source>
        <strain evidence="3">ATCC 27725</strain>
    </source>
</reference>
<evidence type="ECO:0000256" key="1">
    <source>
        <dbReference type="SAM" id="Phobius"/>
    </source>
</evidence>
<organism evidence="2 3">
    <name type="scientific">Fusobacterium varium ATCC 27725</name>
    <dbReference type="NCBI Taxonomy" id="469618"/>
    <lineage>
        <taxon>Bacteria</taxon>
        <taxon>Fusobacteriati</taxon>
        <taxon>Fusobacteriota</taxon>
        <taxon>Fusobacteriia</taxon>
        <taxon>Fusobacteriales</taxon>
        <taxon>Fusobacteriaceae</taxon>
        <taxon>Fusobacterium</taxon>
    </lineage>
</organism>
<dbReference type="PRINTS" id="PR01759">
    <property type="entry name" value="CAPSULEPROTC"/>
</dbReference>
<feature type="transmembrane region" description="Helical" evidence="1">
    <location>
        <begin position="7"/>
        <end position="37"/>
    </location>
</feature>
<keyword evidence="1" id="KW-1133">Transmembrane helix</keyword>
<dbReference type="Pfam" id="PF14102">
    <property type="entry name" value="Caps_synth_CapC"/>
    <property type="match status" value="1"/>
</dbReference>
<sequence>MANDIIIFGIILSIIFYEITEISPGGLIVPAYIAFYINDPQRISITIVAGILTFLVVKLISNHTIIYGRRKFALCIMISFIIRLIVKYFNIYVVNEYEIYILGGSIIGVIIPGIIAQEMDKHGVVKTVSSLMMLSIFIKAVVEVIYKAGGAN</sequence>
<name>A0ABN5JD84_FUSVA</name>
<feature type="transmembrane region" description="Helical" evidence="1">
    <location>
        <begin position="43"/>
        <end position="60"/>
    </location>
</feature>
<keyword evidence="1" id="KW-0472">Membrane</keyword>
<dbReference type="NCBIfam" id="TIGR04011">
    <property type="entry name" value="poly_gGlu_PgsC"/>
    <property type="match status" value="1"/>
</dbReference>
<protein>
    <submittedName>
        <fullName evidence="2">Poly-gamma-glutamate biosynthesis protein PgsC</fullName>
    </submittedName>
</protein>
<keyword evidence="3" id="KW-1185">Reference proteome</keyword>
<dbReference type="Proteomes" id="UP000241238">
    <property type="component" value="Chromosome"/>
</dbReference>